<accession>A0ABU6VP88</accession>
<evidence type="ECO:0000313" key="4">
    <source>
        <dbReference type="Proteomes" id="UP001341840"/>
    </source>
</evidence>
<dbReference type="PROSITE" id="PS51297">
    <property type="entry name" value="K_BOX"/>
    <property type="match status" value="1"/>
</dbReference>
<dbReference type="Proteomes" id="UP001341840">
    <property type="component" value="Unassembled WGS sequence"/>
</dbReference>
<keyword evidence="1" id="KW-0175">Coiled coil</keyword>
<evidence type="ECO:0000259" key="2">
    <source>
        <dbReference type="PROSITE" id="PS51297"/>
    </source>
</evidence>
<sequence length="276" mass="31912">MAKTLERYQKCSYGALEVHHQPAVETQRRYQEYLKLKSKVEALQKTQRNLLGEELDNLDVNELERLERQLDSSLKQIRSNKTQLLLDQLSDLQRKEEMLLETNNVLRNKLEEINMVIQPTWDAREQNATYNSDPPQSEGYYETTHCNSTLQIGRPVLVFGGFIQFQTMSIVDDVSLQQMISINLENMAHASMIELYVEFEQVPYVVGAVEEAQPDLAFDGYYSDSEKEFEGNYEMDDANEEDVLEHDMDSDVGDVANALANEFPFQEASFMRVLDE</sequence>
<feature type="domain" description="K-box" evidence="2">
    <location>
        <begin position="26"/>
        <end position="116"/>
    </location>
</feature>
<feature type="coiled-coil region" evidence="1">
    <location>
        <begin position="60"/>
        <end position="112"/>
    </location>
</feature>
<keyword evidence="4" id="KW-1185">Reference proteome</keyword>
<comment type="caution">
    <text evidence="3">The sequence shown here is derived from an EMBL/GenBank/DDBJ whole genome shotgun (WGS) entry which is preliminary data.</text>
</comment>
<reference evidence="3 4" key="1">
    <citation type="journal article" date="2023" name="Plants (Basel)">
        <title>Bridging the Gap: Combining Genomics and Transcriptomics Approaches to Understand Stylosanthes scabra, an Orphan Legume from the Brazilian Caatinga.</title>
        <authorList>
            <person name="Ferreira-Neto J.R.C."/>
            <person name="da Silva M.D."/>
            <person name="Binneck E."/>
            <person name="de Melo N.F."/>
            <person name="da Silva R.H."/>
            <person name="de Melo A.L.T.M."/>
            <person name="Pandolfi V."/>
            <person name="Bustamante F.O."/>
            <person name="Brasileiro-Vidal A.C."/>
            <person name="Benko-Iseppon A.M."/>
        </authorList>
    </citation>
    <scope>NUCLEOTIDE SEQUENCE [LARGE SCALE GENOMIC DNA]</scope>
    <source>
        <tissue evidence="3">Leaves</tissue>
    </source>
</reference>
<name>A0ABU6VP88_9FABA</name>
<gene>
    <name evidence="3" type="ORF">PIB30_066664</name>
</gene>
<evidence type="ECO:0000256" key="1">
    <source>
        <dbReference type="SAM" id="Coils"/>
    </source>
</evidence>
<dbReference type="InterPro" id="IPR002487">
    <property type="entry name" value="TF_Kbox"/>
</dbReference>
<dbReference type="EMBL" id="JASCZI010151718">
    <property type="protein sequence ID" value="MED6174191.1"/>
    <property type="molecule type" value="Genomic_DNA"/>
</dbReference>
<protein>
    <recommendedName>
        <fullName evidence="2">K-box domain-containing protein</fullName>
    </recommendedName>
</protein>
<dbReference type="Pfam" id="PF01486">
    <property type="entry name" value="K-box"/>
    <property type="match status" value="1"/>
</dbReference>
<proteinExistence type="predicted"/>
<organism evidence="3 4">
    <name type="scientific">Stylosanthes scabra</name>
    <dbReference type="NCBI Taxonomy" id="79078"/>
    <lineage>
        <taxon>Eukaryota</taxon>
        <taxon>Viridiplantae</taxon>
        <taxon>Streptophyta</taxon>
        <taxon>Embryophyta</taxon>
        <taxon>Tracheophyta</taxon>
        <taxon>Spermatophyta</taxon>
        <taxon>Magnoliopsida</taxon>
        <taxon>eudicotyledons</taxon>
        <taxon>Gunneridae</taxon>
        <taxon>Pentapetalae</taxon>
        <taxon>rosids</taxon>
        <taxon>fabids</taxon>
        <taxon>Fabales</taxon>
        <taxon>Fabaceae</taxon>
        <taxon>Papilionoideae</taxon>
        <taxon>50 kb inversion clade</taxon>
        <taxon>dalbergioids sensu lato</taxon>
        <taxon>Dalbergieae</taxon>
        <taxon>Pterocarpus clade</taxon>
        <taxon>Stylosanthes</taxon>
    </lineage>
</organism>
<evidence type="ECO:0000313" key="3">
    <source>
        <dbReference type="EMBL" id="MED6174191.1"/>
    </source>
</evidence>